<evidence type="ECO:0000313" key="4">
    <source>
        <dbReference type="Proteomes" id="UP000269665"/>
    </source>
</evidence>
<evidence type="ECO:0000256" key="1">
    <source>
        <dbReference type="SAM" id="Coils"/>
    </source>
</evidence>
<dbReference type="InterPro" id="IPR009228">
    <property type="entry name" value="Capsid_scaffold_GpO"/>
</dbReference>
<gene>
    <name evidence="3" type="ORF">C5E00_02320</name>
</gene>
<protein>
    <submittedName>
        <fullName evidence="3">Capsid scaffolding protein</fullName>
    </submittedName>
</protein>
<proteinExistence type="predicted"/>
<dbReference type="KEGG" id="ppar:A8F97_10270"/>
<dbReference type="Proteomes" id="UP000269665">
    <property type="component" value="Unassembled WGS sequence"/>
</dbReference>
<comment type="caution">
    <text evidence="3">The sequence shown here is derived from an EMBL/GenBank/DDBJ whole genome shotgun (WGS) entry which is preliminary data.</text>
</comment>
<feature type="region of interest" description="Disordered" evidence="2">
    <location>
        <begin position="259"/>
        <end position="284"/>
    </location>
</feature>
<dbReference type="EMBL" id="PSZG01000001">
    <property type="protein sequence ID" value="RKO75698.1"/>
    <property type="molecule type" value="Genomic_DNA"/>
</dbReference>
<dbReference type="AlphaFoldDB" id="A0A8B3FBE5"/>
<name>A0A8B3FBE5_PECPM</name>
<evidence type="ECO:0000256" key="2">
    <source>
        <dbReference type="SAM" id="MobiDB-lite"/>
    </source>
</evidence>
<feature type="coiled-coil region" evidence="1">
    <location>
        <begin position="211"/>
        <end position="256"/>
    </location>
</feature>
<organism evidence="3 4">
    <name type="scientific">Pectobacterium parmentieri</name>
    <dbReference type="NCBI Taxonomy" id="1905730"/>
    <lineage>
        <taxon>Bacteria</taxon>
        <taxon>Pseudomonadati</taxon>
        <taxon>Pseudomonadota</taxon>
        <taxon>Gammaproteobacteria</taxon>
        <taxon>Enterobacterales</taxon>
        <taxon>Pectobacteriaceae</taxon>
        <taxon>Pectobacterium</taxon>
    </lineage>
</organism>
<dbReference type="RefSeq" id="WP_033071249.1">
    <property type="nucleotide sequence ID" value="NZ_CP015749.1"/>
</dbReference>
<reference evidence="3 4" key="1">
    <citation type="journal article" date="2018" name="BMC Genomics">
        <title>High genomic variability in the plant pathogenic bacterium Pectobacterium parmentieri deciphered from de novo assembled complete genomes.</title>
        <authorList>
            <person name="Zoledowska S."/>
            <person name="Motyka-Pomagruk A."/>
            <person name="Sledz W."/>
            <person name="Mengoni A."/>
            <person name="Lojkowska E."/>
        </authorList>
    </citation>
    <scope>NUCLEOTIDE SEQUENCE [LARGE SCALE GENOMIC DNA]</scope>
    <source>
        <strain evidence="3 4">IFB5626</strain>
    </source>
</reference>
<sequence length="284" mass="31146">MAKKVSKFFRVGVEGDTCDGRVIDANDIQNMAETFDPRVYGCRINLEHLKGLLPDSPFRRYGDVVELKSETIDDDSAISGKLALFAKITPTDELVAMNEARQKIYTSMEIQPNFANTGKAYLVGLAVTDDPASLGTEMLEFSAKAKLNPLATRKFSPENLFSVATEVTLEFEDLPDVEPTLLSRITALFGRKQSSDDARFNDVHEAVAEVAGQVQTNADSVEQRFTQLEQRQQQDIATLTQKLSASEQQLTDLKATLDGTESLSQTRRPAATGGDGEATLLTNC</sequence>
<keyword evidence="1" id="KW-0175">Coiled coil</keyword>
<accession>A0A8B3FBE5</accession>
<dbReference type="GeneID" id="45849848"/>
<dbReference type="Pfam" id="PF05929">
    <property type="entry name" value="Phage_GPO"/>
    <property type="match status" value="1"/>
</dbReference>
<evidence type="ECO:0000313" key="3">
    <source>
        <dbReference type="EMBL" id="RKO75698.1"/>
    </source>
</evidence>